<keyword evidence="1" id="KW-1133">Transmembrane helix</keyword>
<gene>
    <name evidence="3" type="ORF">LMG27177_01817</name>
</gene>
<dbReference type="InterPro" id="IPR005330">
    <property type="entry name" value="MHYT_dom"/>
</dbReference>
<organism evidence="3 4">
    <name type="scientific">Paraburkholderia fynbosensis</name>
    <dbReference type="NCBI Taxonomy" id="1200993"/>
    <lineage>
        <taxon>Bacteria</taxon>
        <taxon>Pseudomonadati</taxon>
        <taxon>Pseudomonadota</taxon>
        <taxon>Betaproteobacteria</taxon>
        <taxon>Burkholderiales</taxon>
        <taxon>Burkholderiaceae</taxon>
        <taxon>Paraburkholderia</taxon>
    </lineage>
</organism>
<protein>
    <recommendedName>
        <fullName evidence="2">MHYT domain-containing protein</fullName>
    </recommendedName>
</protein>
<name>A0A6J5FQQ3_9BURK</name>
<feature type="domain" description="MHYT" evidence="2">
    <location>
        <begin position="1"/>
        <end position="41"/>
    </location>
</feature>
<evidence type="ECO:0000313" key="3">
    <source>
        <dbReference type="EMBL" id="CAB3785330.1"/>
    </source>
</evidence>
<accession>A0A6J5FQQ3</accession>
<dbReference type="Pfam" id="PF03707">
    <property type="entry name" value="MHYT"/>
    <property type="match status" value="1"/>
</dbReference>
<keyword evidence="4" id="KW-1185">Reference proteome</keyword>
<dbReference type="AlphaFoldDB" id="A0A6J5FQQ3"/>
<dbReference type="RefSeq" id="WP_343048124.1">
    <property type="nucleotide sequence ID" value="NZ_CADIKI010000004.1"/>
</dbReference>
<keyword evidence="1" id="KW-0472">Membrane</keyword>
<sequence length="73" mass="7944">MHALLMEPAIHYDPAIFAPSIIIAIAASTAALLSARTAKRRSAPCDAQAHAKFFANSVAQLNEQVDRMRGLRR</sequence>
<evidence type="ECO:0000259" key="2">
    <source>
        <dbReference type="Pfam" id="PF03707"/>
    </source>
</evidence>
<evidence type="ECO:0000313" key="4">
    <source>
        <dbReference type="Proteomes" id="UP000494252"/>
    </source>
</evidence>
<evidence type="ECO:0000256" key="1">
    <source>
        <dbReference type="SAM" id="Phobius"/>
    </source>
</evidence>
<reference evidence="3 4" key="1">
    <citation type="submission" date="2020-04" db="EMBL/GenBank/DDBJ databases">
        <authorList>
            <person name="De Canck E."/>
        </authorList>
    </citation>
    <scope>NUCLEOTIDE SEQUENCE [LARGE SCALE GENOMIC DNA]</scope>
    <source>
        <strain evidence="3 4">LMG 27177</strain>
    </source>
</reference>
<feature type="transmembrane region" description="Helical" evidence="1">
    <location>
        <begin position="15"/>
        <end position="33"/>
    </location>
</feature>
<dbReference type="EMBL" id="CADIKI010000004">
    <property type="protein sequence ID" value="CAB3785330.1"/>
    <property type="molecule type" value="Genomic_DNA"/>
</dbReference>
<proteinExistence type="predicted"/>
<dbReference type="Proteomes" id="UP000494252">
    <property type="component" value="Unassembled WGS sequence"/>
</dbReference>
<keyword evidence="1" id="KW-0812">Transmembrane</keyword>